<feature type="transmembrane region" description="Helical" evidence="1">
    <location>
        <begin position="121"/>
        <end position="144"/>
    </location>
</feature>
<comment type="caution">
    <text evidence="2">The sequence shown here is derived from an EMBL/GenBank/DDBJ whole genome shotgun (WGS) entry which is preliminary data.</text>
</comment>
<dbReference type="AlphaFoldDB" id="A0AAX3H0N8"/>
<dbReference type="EMBL" id="CAADAT010000010">
    <property type="protein sequence ID" value="VFD54478.1"/>
    <property type="molecule type" value="Genomic_DNA"/>
</dbReference>
<keyword evidence="1" id="KW-1133">Transmembrane helix</keyword>
<feature type="transmembrane region" description="Helical" evidence="1">
    <location>
        <begin position="156"/>
        <end position="173"/>
    </location>
</feature>
<protein>
    <submittedName>
        <fullName evidence="2">Membrane protein</fullName>
    </submittedName>
</protein>
<feature type="transmembrane region" description="Helical" evidence="1">
    <location>
        <begin position="202"/>
        <end position="219"/>
    </location>
</feature>
<name>A0AAX3H0N8_CLODI</name>
<dbReference type="RefSeq" id="WP_003422733.1">
    <property type="nucleotide sequence ID" value="NZ_BEHB01000011.1"/>
</dbReference>
<evidence type="ECO:0000313" key="2">
    <source>
        <dbReference type="EMBL" id="VFD54478.1"/>
    </source>
</evidence>
<evidence type="ECO:0000313" key="3">
    <source>
        <dbReference type="Proteomes" id="UP000346772"/>
    </source>
</evidence>
<evidence type="ECO:0000256" key="1">
    <source>
        <dbReference type="SAM" id="Phobius"/>
    </source>
</evidence>
<keyword evidence="1" id="KW-0812">Transmembrane</keyword>
<dbReference type="Proteomes" id="UP000346772">
    <property type="component" value="Unassembled WGS sequence"/>
</dbReference>
<sequence length="225" mass="23831">MSKVKSIYNEEYLPFMIRYGRLTLSLGIIAALVPGIILSFGFGIMPPISALLASTMAIVSMSAPNYIIEPVSYSPILGIPGTYMSFLSGNISNMRLPCSIAAQKAAEVESGTEEGSIISTIGIAVSILVNIIILTIGVILGGSVLSKIPAEVVEKLNLILPALFGSVFGQVFLQDKKLGLVAIVISVLTIILSKQGIIPQSLVVLICVFGTILIARAMYKDKLSD</sequence>
<reference evidence="2 3" key="1">
    <citation type="submission" date="2019-02" db="EMBL/GenBank/DDBJ databases">
        <authorList>
            <consortium name="Pathogen Informatics"/>
        </authorList>
    </citation>
    <scope>NUCLEOTIDE SEQUENCE [LARGE SCALE GENOMIC DNA]</scope>
    <source>
        <strain evidence="2 3">078GUE027</strain>
    </source>
</reference>
<feature type="transmembrane region" description="Helical" evidence="1">
    <location>
        <begin position="21"/>
        <end position="42"/>
    </location>
</feature>
<gene>
    <name evidence="2" type="ORF">SAMEA1710456_01967</name>
</gene>
<accession>A0AAX3H0N8</accession>
<keyword evidence="1" id="KW-0472">Membrane</keyword>
<organism evidence="2 3">
    <name type="scientific">Clostridioides difficile</name>
    <name type="common">Peptoclostridium difficile</name>
    <dbReference type="NCBI Taxonomy" id="1496"/>
    <lineage>
        <taxon>Bacteria</taxon>
        <taxon>Bacillati</taxon>
        <taxon>Bacillota</taxon>
        <taxon>Clostridia</taxon>
        <taxon>Peptostreptococcales</taxon>
        <taxon>Peptostreptococcaceae</taxon>
        <taxon>Clostridioides</taxon>
    </lineage>
</organism>
<proteinExistence type="predicted"/>